<protein>
    <recommendedName>
        <fullName evidence="4">TIGR02186 family protein</fullName>
    </recommendedName>
</protein>
<dbReference type="EMBL" id="VFSV01000011">
    <property type="protein sequence ID" value="TRD21537.1"/>
    <property type="molecule type" value="Genomic_DNA"/>
</dbReference>
<evidence type="ECO:0000313" key="3">
    <source>
        <dbReference type="Proteomes" id="UP000318590"/>
    </source>
</evidence>
<organism evidence="2 3">
    <name type="scientific">Palleronia caenipelagi</name>
    <dbReference type="NCBI Taxonomy" id="2489174"/>
    <lineage>
        <taxon>Bacteria</taxon>
        <taxon>Pseudomonadati</taxon>
        <taxon>Pseudomonadota</taxon>
        <taxon>Alphaproteobacteria</taxon>
        <taxon>Rhodobacterales</taxon>
        <taxon>Roseobacteraceae</taxon>
        <taxon>Palleronia</taxon>
    </lineage>
</organism>
<name>A0A547Q5B6_9RHOB</name>
<keyword evidence="3" id="KW-1185">Reference proteome</keyword>
<feature type="transmembrane region" description="Helical" evidence="1">
    <location>
        <begin position="225"/>
        <end position="246"/>
    </location>
</feature>
<dbReference type="Proteomes" id="UP000318590">
    <property type="component" value="Unassembled WGS sequence"/>
</dbReference>
<dbReference type="AlphaFoldDB" id="A0A547Q5B6"/>
<accession>A0A547Q5B6</accession>
<dbReference type="OrthoDB" id="9815212at2"/>
<keyword evidence="1" id="KW-0472">Membrane</keyword>
<dbReference type="Pfam" id="PF09608">
    <property type="entry name" value="Alph_Pro_TM"/>
    <property type="match status" value="1"/>
</dbReference>
<dbReference type="InterPro" id="IPR019088">
    <property type="entry name" value="CHP02186-rel_TM"/>
</dbReference>
<evidence type="ECO:0008006" key="4">
    <source>
        <dbReference type="Google" id="ProtNLM"/>
    </source>
</evidence>
<evidence type="ECO:0000313" key="2">
    <source>
        <dbReference type="EMBL" id="TRD21537.1"/>
    </source>
</evidence>
<gene>
    <name evidence="2" type="ORF">FEV53_08625</name>
</gene>
<comment type="caution">
    <text evidence="2">The sequence shown here is derived from an EMBL/GenBank/DDBJ whole genome shotgun (WGS) entry which is preliminary data.</text>
</comment>
<reference evidence="2 3" key="1">
    <citation type="submission" date="2019-06" db="EMBL/GenBank/DDBJ databases">
        <title>Paenimaribius caenipelagi gen. nov., sp. nov., isolated from a tidal flat.</title>
        <authorList>
            <person name="Yoon J.-H."/>
        </authorList>
    </citation>
    <scope>NUCLEOTIDE SEQUENCE [LARGE SCALE GENOMIC DNA]</scope>
    <source>
        <strain evidence="2 3">JBTF-M29</strain>
    </source>
</reference>
<proteinExistence type="predicted"/>
<keyword evidence="1" id="KW-0812">Transmembrane</keyword>
<dbReference type="RefSeq" id="WP_142834416.1">
    <property type="nucleotide sequence ID" value="NZ_VFSV01000011.1"/>
</dbReference>
<sequence length="251" mass="27539">MRWFVALLWLLAAPVYATEELVAGLSTNRISISATFAGSELMIFGAVKRDAPIADGNLGVIITVEGPKAPITLRQKERLGPIWVNRSALEIDKAPSFYAVNTSQPLTEILSATDNLRHGITIRRAIRSVGAPATIKDPAAFSEALIRLKEKDGLYKVNENTVLLRQSTLFDTSVALPANLIEGPYVSRIFLTRDGKVIESERISINVTKVGLERFLYRLSQENPLTYGILSLVLAIFAGWGASAIFRQLKS</sequence>
<keyword evidence="1" id="KW-1133">Transmembrane helix</keyword>
<evidence type="ECO:0000256" key="1">
    <source>
        <dbReference type="SAM" id="Phobius"/>
    </source>
</evidence>